<dbReference type="AlphaFoldDB" id="D5AYE3"/>
<proteinExistence type="predicted"/>
<organism evidence="1 2">
    <name type="scientific">Rickettsia prowazekii (strain Rp22)</name>
    <dbReference type="NCBI Taxonomy" id="449216"/>
    <lineage>
        <taxon>Bacteria</taxon>
        <taxon>Pseudomonadati</taxon>
        <taxon>Pseudomonadota</taxon>
        <taxon>Alphaproteobacteria</taxon>
        <taxon>Rickettsiales</taxon>
        <taxon>Rickettsiaceae</taxon>
        <taxon>Rickettsieae</taxon>
        <taxon>Rickettsia</taxon>
        <taxon>typhus group</taxon>
    </lineage>
</organism>
<protein>
    <submittedName>
        <fullName evidence="1">Uncharacterized protein</fullName>
    </submittedName>
</protein>
<gene>
    <name evidence="1" type="ORF">rpr22_0922</name>
</gene>
<sequence length="40" mass="4545">MKIVTGQPRIKVLILPYPLTDICNDSSYTHAEMMSSIKIH</sequence>
<dbReference type="HOGENOM" id="CLU_3295733_0_0_5"/>
<dbReference type="Proteomes" id="UP000006931">
    <property type="component" value="Chromosome"/>
</dbReference>
<evidence type="ECO:0000313" key="1">
    <source>
        <dbReference type="EMBL" id="ADE30432.1"/>
    </source>
</evidence>
<evidence type="ECO:0000313" key="2">
    <source>
        <dbReference type="Proteomes" id="UP000006931"/>
    </source>
</evidence>
<dbReference type="KEGG" id="rpq:rpr22_0922"/>
<reference evidence="1 2" key="1">
    <citation type="journal article" date="2010" name="Genome Res.">
        <title>Genomic, proteomic, and transcriptomic analysis of virulent and avirulent Rickettsia prowazekii reveals its adaptive mutation capabilities.</title>
        <authorList>
            <person name="Bechah Y."/>
            <person name="El Karkouri K."/>
            <person name="Mediannikov O."/>
            <person name="Leroy Q."/>
            <person name="Pelletier N."/>
            <person name="Robert C."/>
            <person name="Medigue C."/>
            <person name="Mege J.L."/>
            <person name="Raoult D."/>
        </authorList>
    </citation>
    <scope>NUCLEOTIDE SEQUENCE [LARGE SCALE GENOMIC DNA]</scope>
    <source>
        <strain evidence="1 2">Rp22</strain>
    </source>
</reference>
<dbReference type="EMBL" id="CP001584">
    <property type="protein sequence ID" value="ADE30432.1"/>
    <property type="molecule type" value="Genomic_DNA"/>
</dbReference>
<accession>D5AYE3</accession>
<name>D5AYE3_RICPP</name>